<dbReference type="GO" id="GO:0035197">
    <property type="term" value="F:siRNA binding"/>
    <property type="evidence" value="ECO:0007669"/>
    <property type="project" value="TreeGrafter"/>
</dbReference>
<evidence type="ECO:0000256" key="1">
    <source>
        <dbReference type="ARBA" id="ARBA00022884"/>
    </source>
</evidence>
<dbReference type="GO" id="GO:0070578">
    <property type="term" value="C:RISC-loading complex"/>
    <property type="evidence" value="ECO:0007669"/>
    <property type="project" value="TreeGrafter"/>
</dbReference>
<dbReference type="GO" id="GO:0005737">
    <property type="term" value="C:cytoplasm"/>
    <property type="evidence" value="ECO:0007669"/>
    <property type="project" value="TreeGrafter"/>
</dbReference>
<dbReference type="SUPFAM" id="SSF54768">
    <property type="entry name" value="dsRNA-binding domain-like"/>
    <property type="match status" value="2"/>
</dbReference>
<gene>
    <name evidence="4" type="ORF">PHAECO_LOCUS10816</name>
</gene>
<dbReference type="GO" id="GO:0030422">
    <property type="term" value="P:siRNA processing"/>
    <property type="evidence" value="ECO:0007669"/>
    <property type="project" value="TreeGrafter"/>
</dbReference>
<accession>A0A9N9X4U4</accession>
<evidence type="ECO:0000256" key="2">
    <source>
        <dbReference type="PROSITE-ProRule" id="PRU00266"/>
    </source>
</evidence>
<dbReference type="PROSITE" id="PS50137">
    <property type="entry name" value="DS_RBD"/>
    <property type="match status" value="2"/>
</dbReference>
<evidence type="ECO:0000313" key="5">
    <source>
        <dbReference type="Proteomes" id="UP001153737"/>
    </source>
</evidence>
<dbReference type="Pfam" id="PF00035">
    <property type="entry name" value="dsrm"/>
    <property type="match status" value="2"/>
</dbReference>
<keyword evidence="1 2" id="KW-0694">RNA-binding</keyword>
<dbReference type="AlphaFoldDB" id="A0A9N9X4U4"/>
<dbReference type="InterPro" id="IPR051247">
    <property type="entry name" value="RLC_Component"/>
</dbReference>
<protein>
    <recommendedName>
        <fullName evidence="3">DRBM domain-containing protein</fullName>
    </recommendedName>
</protein>
<dbReference type="SMART" id="SM00358">
    <property type="entry name" value="DSRM"/>
    <property type="match status" value="2"/>
</dbReference>
<dbReference type="Proteomes" id="UP001153737">
    <property type="component" value="Chromosome 7"/>
</dbReference>
<dbReference type="OrthoDB" id="5961559at2759"/>
<dbReference type="GO" id="GO:0016442">
    <property type="term" value="C:RISC complex"/>
    <property type="evidence" value="ECO:0007669"/>
    <property type="project" value="TreeGrafter"/>
</dbReference>
<feature type="domain" description="DRBM" evidence="3">
    <location>
        <begin position="8"/>
        <end position="76"/>
    </location>
</feature>
<reference evidence="4" key="2">
    <citation type="submission" date="2022-10" db="EMBL/GenBank/DDBJ databases">
        <authorList>
            <consortium name="ENA_rothamsted_submissions"/>
            <consortium name="culmorum"/>
            <person name="King R."/>
        </authorList>
    </citation>
    <scope>NUCLEOTIDE SEQUENCE</scope>
</reference>
<feature type="domain" description="DRBM" evidence="3">
    <location>
        <begin position="111"/>
        <end position="179"/>
    </location>
</feature>
<dbReference type="GO" id="GO:0003725">
    <property type="term" value="F:double-stranded RNA binding"/>
    <property type="evidence" value="ECO:0007669"/>
    <property type="project" value="TreeGrafter"/>
</dbReference>
<proteinExistence type="predicted"/>
<dbReference type="GO" id="GO:0070920">
    <property type="term" value="P:regulation of regulatory ncRNA processing"/>
    <property type="evidence" value="ECO:0007669"/>
    <property type="project" value="TreeGrafter"/>
</dbReference>
<reference evidence="4" key="1">
    <citation type="submission" date="2022-01" db="EMBL/GenBank/DDBJ databases">
        <authorList>
            <person name="King R."/>
        </authorList>
    </citation>
    <scope>NUCLEOTIDE SEQUENCE</scope>
</reference>
<sequence length="316" mass="35376">MSQITDKSAMMVLNEVAIQKGLGPLFYELIFSRSGTHDNSFDYEVTVGDIKARGKGTSKQISKQEAARNALIILKERGIYTPTEMLVQESSKGLQAVTLSISDSIAETAPNSIGPLKELCTENRINQPSFSLISDVGPPHQKVFTFECNIDSIKTVASGRTKKIAKQLAAQEMMEKIKDVLPDLAQRCTRPINDYSVDEAAVQKYNELVGQSVVDKTIKIMDYPNAVKKLMEKHNKTMDDFKEDLQERTEESLTRILEKLELKYIKHKLQDDPVAISITLTTITPFTTIAVADYEETASNEALSQVFEILDLYMQI</sequence>
<dbReference type="PANTHER" id="PTHR46205:SF3">
    <property type="entry name" value="LOQUACIOUS, ISOFORM B"/>
    <property type="match status" value="1"/>
</dbReference>
<dbReference type="PANTHER" id="PTHR46205">
    <property type="entry name" value="LOQUACIOUS, ISOFORM B"/>
    <property type="match status" value="1"/>
</dbReference>
<organism evidence="4 5">
    <name type="scientific">Phaedon cochleariae</name>
    <name type="common">Mustard beetle</name>
    <dbReference type="NCBI Taxonomy" id="80249"/>
    <lineage>
        <taxon>Eukaryota</taxon>
        <taxon>Metazoa</taxon>
        <taxon>Ecdysozoa</taxon>
        <taxon>Arthropoda</taxon>
        <taxon>Hexapoda</taxon>
        <taxon>Insecta</taxon>
        <taxon>Pterygota</taxon>
        <taxon>Neoptera</taxon>
        <taxon>Endopterygota</taxon>
        <taxon>Coleoptera</taxon>
        <taxon>Polyphaga</taxon>
        <taxon>Cucujiformia</taxon>
        <taxon>Chrysomeloidea</taxon>
        <taxon>Chrysomelidae</taxon>
        <taxon>Chrysomelinae</taxon>
        <taxon>Chrysomelini</taxon>
        <taxon>Phaedon</taxon>
    </lineage>
</organism>
<evidence type="ECO:0000313" key="4">
    <source>
        <dbReference type="EMBL" id="CAG9823420.1"/>
    </source>
</evidence>
<keyword evidence="5" id="KW-1185">Reference proteome</keyword>
<dbReference type="InterPro" id="IPR014720">
    <property type="entry name" value="dsRBD_dom"/>
</dbReference>
<name>A0A9N9X4U4_PHACE</name>
<dbReference type="Gene3D" id="3.30.160.20">
    <property type="match status" value="2"/>
</dbReference>
<dbReference type="EMBL" id="OU896713">
    <property type="protein sequence ID" value="CAG9823420.1"/>
    <property type="molecule type" value="Genomic_DNA"/>
</dbReference>
<dbReference type="GO" id="GO:0005634">
    <property type="term" value="C:nucleus"/>
    <property type="evidence" value="ECO:0007669"/>
    <property type="project" value="TreeGrafter"/>
</dbReference>
<evidence type="ECO:0000259" key="3">
    <source>
        <dbReference type="PROSITE" id="PS50137"/>
    </source>
</evidence>